<reference evidence="1" key="1">
    <citation type="submission" date="2018-02" db="EMBL/GenBank/DDBJ databases">
        <title>Rhizophora mucronata_Transcriptome.</title>
        <authorList>
            <person name="Meera S.P."/>
            <person name="Sreeshan A."/>
            <person name="Augustine A."/>
        </authorList>
    </citation>
    <scope>NUCLEOTIDE SEQUENCE</scope>
    <source>
        <tissue evidence="1">Leaf</tissue>
    </source>
</reference>
<proteinExistence type="predicted"/>
<organism evidence="1">
    <name type="scientific">Rhizophora mucronata</name>
    <name type="common">Asiatic mangrove</name>
    <dbReference type="NCBI Taxonomy" id="61149"/>
    <lineage>
        <taxon>Eukaryota</taxon>
        <taxon>Viridiplantae</taxon>
        <taxon>Streptophyta</taxon>
        <taxon>Embryophyta</taxon>
        <taxon>Tracheophyta</taxon>
        <taxon>Spermatophyta</taxon>
        <taxon>Magnoliopsida</taxon>
        <taxon>eudicotyledons</taxon>
        <taxon>Gunneridae</taxon>
        <taxon>Pentapetalae</taxon>
        <taxon>rosids</taxon>
        <taxon>fabids</taxon>
        <taxon>Malpighiales</taxon>
        <taxon>Rhizophoraceae</taxon>
        <taxon>Rhizophora</taxon>
    </lineage>
</organism>
<evidence type="ECO:0000313" key="1">
    <source>
        <dbReference type="EMBL" id="MBW99338.1"/>
    </source>
</evidence>
<sequence length="26" mass="3136">MEEEDIMTSHISHHQWLILFNQSVPL</sequence>
<dbReference type="AlphaFoldDB" id="A0A2P2K0X3"/>
<accession>A0A2P2K0X3</accession>
<dbReference type="EMBL" id="GGEC01018855">
    <property type="protein sequence ID" value="MBW99338.1"/>
    <property type="molecule type" value="Transcribed_RNA"/>
</dbReference>
<protein>
    <submittedName>
        <fullName evidence="1">Uncharacterized protein</fullName>
    </submittedName>
</protein>
<name>A0A2P2K0X3_RHIMU</name>